<keyword evidence="1" id="KW-1133">Transmembrane helix</keyword>
<keyword evidence="1" id="KW-0472">Membrane</keyword>
<protein>
    <submittedName>
        <fullName evidence="2">Uncharacterized protein</fullName>
    </submittedName>
</protein>
<gene>
    <name evidence="2" type="ORF">DPMN_005477</name>
</gene>
<dbReference type="EMBL" id="JAIWYP010000001">
    <property type="protein sequence ID" value="KAH3881551.1"/>
    <property type="molecule type" value="Genomic_DNA"/>
</dbReference>
<organism evidence="2 3">
    <name type="scientific">Dreissena polymorpha</name>
    <name type="common">Zebra mussel</name>
    <name type="synonym">Mytilus polymorpha</name>
    <dbReference type="NCBI Taxonomy" id="45954"/>
    <lineage>
        <taxon>Eukaryota</taxon>
        <taxon>Metazoa</taxon>
        <taxon>Spiralia</taxon>
        <taxon>Lophotrochozoa</taxon>
        <taxon>Mollusca</taxon>
        <taxon>Bivalvia</taxon>
        <taxon>Autobranchia</taxon>
        <taxon>Heteroconchia</taxon>
        <taxon>Euheterodonta</taxon>
        <taxon>Imparidentia</taxon>
        <taxon>Neoheterodontei</taxon>
        <taxon>Myida</taxon>
        <taxon>Dreissenoidea</taxon>
        <taxon>Dreissenidae</taxon>
        <taxon>Dreissena</taxon>
    </lineage>
</organism>
<evidence type="ECO:0000256" key="1">
    <source>
        <dbReference type="SAM" id="Phobius"/>
    </source>
</evidence>
<evidence type="ECO:0000313" key="2">
    <source>
        <dbReference type="EMBL" id="KAH3881551.1"/>
    </source>
</evidence>
<reference evidence="2" key="2">
    <citation type="submission" date="2020-11" db="EMBL/GenBank/DDBJ databases">
        <authorList>
            <person name="McCartney M.A."/>
            <person name="Auch B."/>
            <person name="Kono T."/>
            <person name="Mallez S."/>
            <person name="Becker A."/>
            <person name="Gohl D.M."/>
            <person name="Silverstein K.A.T."/>
            <person name="Koren S."/>
            <person name="Bechman K.B."/>
            <person name="Herman A."/>
            <person name="Abrahante J.E."/>
            <person name="Garbe J."/>
        </authorList>
    </citation>
    <scope>NUCLEOTIDE SEQUENCE</scope>
    <source>
        <strain evidence="2">Duluth1</strain>
        <tissue evidence="2">Whole animal</tissue>
    </source>
</reference>
<keyword evidence="1" id="KW-0812">Transmembrane</keyword>
<sequence>MCVNDVKTLTLQTTLETPSRITIPRRTRQVMSNRGIPRNLFEYLIQRHRPTYLQVLTCIFNITLIIALWVVTPYLLDKFNVSSPSEKSDVMHVVFVVIVGALPRVLEVVFIDESDIIKRQVEERKIAKSIERYWKCQTVIAHEGGR</sequence>
<feature type="transmembrane region" description="Helical" evidence="1">
    <location>
        <begin position="51"/>
        <end position="70"/>
    </location>
</feature>
<comment type="caution">
    <text evidence="2">The sequence shown here is derived from an EMBL/GenBank/DDBJ whole genome shotgun (WGS) entry which is preliminary data.</text>
</comment>
<keyword evidence="3" id="KW-1185">Reference proteome</keyword>
<reference evidence="2" key="1">
    <citation type="journal article" date="2019" name="bioRxiv">
        <title>The Genome of the Zebra Mussel, Dreissena polymorpha: A Resource for Invasive Species Research.</title>
        <authorList>
            <person name="McCartney M.A."/>
            <person name="Auch B."/>
            <person name="Kono T."/>
            <person name="Mallez S."/>
            <person name="Zhang Y."/>
            <person name="Obille A."/>
            <person name="Becker A."/>
            <person name="Abrahante J.E."/>
            <person name="Garbe J."/>
            <person name="Badalamenti J.P."/>
            <person name="Herman A."/>
            <person name="Mangelson H."/>
            <person name="Liachko I."/>
            <person name="Sullivan S."/>
            <person name="Sone E.D."/>
            <person name="Koren S."/>
            <person name="Silverstein K.A.T."/>
            <person name="Beckman K.B."/>
            <person name="Gohl D.M."/>
        </authorList>
    </citation>
    <scope>NUCLEOTIDE SEQUENCE</scope>
    <source>
        <strain evidence="2">Duluth1</strain>
        <tissue evidence="2">Whole animal</tissue>
    </source>
</reference>
<name>A0A9D4RTY0_DREPO</name>
<evidence type="ECO:0000313" key="3">
    <source>
        <dbReference type="Proteomes" id="UP000828390"/>
    </source>
</evidence>
<accession>A0A9D4RTY0</accession>
<dbReference type="Proteomes" id="UP000828390">
    <property type="component" value="Unassembled WGS sequence"/>
</dbReference>
<feature type="transmembrane region" description="Helical" evidence="1">
    <location>
        <begin position="90"/>
        <end position="111"/>
    </location>
</feature>
<dbReference type="AlphaFoldDB" id="A0A9D4RTY0"/>
<proteinExistence type="predicted"/>